<dbReference type="SUPFAM" id="SSF48264">
    <property type="entry name" value="Cytochrome P450"/>
    <property type="match status" value="1"/>
</dbReference>
<dbReference type="EMBL" id="QJNS01000044">
    <property type="protein sequence ID" value="RYO91162.1"/>
    <property type="molecule type" value="Genomic_DNA"/>
</dbReference>
<reference evidence="1 2" key="1">
    <citation type="submission" date="2018-06" db="EMBL/GenBank/DDBJ databases">
        <title>Complete Genomes of Monosporascus.</title>
        <authorList>
            <person name="Robinson A.J."/>
            <person name="Natvig D.O."/>
        </authorList>
    </citation>
    <scope>NUCLEOTIDE SEQUENCE [LARGE SCALE GENOMIC DNA]</scope>
    <source>
        <strain evidence="1 2">CBS 609.92</strain>
    </source>
</reference>
<evidence type="ECO:0000313" key="2">
    <source>
        <dbReference type="Proteomes" id="UP000294003"/>
    </source>
</evidence>
<evidence type="ECO:0000313" key="1">
    <source>
        <dbReference type="EMBL" id="RYO91162.1"/>
    </source>
</evidence>
<accession>A0ABY0HI65</accession>
<dbReference type="Proteomes" id="UP000294003">
    <property type="component" value="Unassembled WGS sequence"/>
</dbReference>
<sequence>MQGRFHRVVETNHQKYGDVFRVSPNELSFCTVSAYKTIYATRTSAELKIPKDKFYDMFGAGFSEPYISREKDPTRAGAKRSMLAGAFSAKSLS</sequence>
<keyword evidence="2" id="KW-1185">Reference proteome</keyword>
<comment type="caution">
    <text evidence="1">The sequence shown here is derived from an EMBL/GenBank/DDBJ whole genome shotgun (WGS) entry which is preliminary data.</text>
</comment>
<dbReference type="Gene3D" id="1.10.630.10">
    <property type="entry name" value="Cytochrome P450"/>
    <property type="match status" value="1"/>
</dbReference>
<gene>
    <name evidence="1" type="ORF">DL762_002329</name>
</gene>
<name>A0ABY0HI65_9PEZI</name>
<organism evidence="1 2">
    <name type="scientific">Monosporascus cannonballus</name>
    <dbReference type="NCBI Taxonomy" id="155416"/>
    <lineage>
        <taxon>Eukaryota</taxon>
        <taxon>Fungi</taxon>
        <taxon>Dikarya</taxon>
        <taxon>Ascomycota</taxon>
        <taxon>Pezizomycotina</taxon>
        <taxon>Sordariomycetes</taxon>
        <taxon>Xylariomycetidae</taxon>
        <taxon>Xylariales</taxon>
        <taxon>Xylariales incertae sedis</taxon>
        <taxon>Monosporascus</taxon>
    </lineage>
</organism>
<proteinExistence type="predicted"/>
<dbReference type="InterPro" id="IPR036396">
    <property type="entry name" value="Cyt_P450_sf"/>
</dbReference>
<protein>
    <submittedName>
        <fullName evidence="1">Uncharacterized protein</fullName>
    </submittedName>
</protein>